<feature type="non-terminal residue" evidence="1">
    <location>
        <position position="82"/>
    </location>
</feature>
<dbReference type="AlphaFoldDB" id="A0A9N9PHW4"/>
<sequence>SNVKNRIIYTGSDEEAYAEILRQYKAKGDAIFFSTKKQIVENNLFRPSELPKTKHATSMMNSIMLHKFDNIGVEDQKTTENE</sequence>
<name>A0A9N9PHW4_9GLOM</name>
<dbReference type="Proteomes" id="UP000789396">
    <property type="component" value="Unassembled WGS sequence"/>
</dbReference>
<evidence type="ECO:0000313" key="1">
    <source>
        <dbReference type="EMBL" id="CAG8818118.1"/>
    </source>
</evidence>
<dbReference type="EMBL" id="CAJVPZ010095380">
    <property type="protein sequence ID" value="CAG8818118.1"/>
    <property type="molecule type" value="Genomic_DNA"/>
</dbReference>
<feature type="non-terminal residue" evidence="1">
    <location>
        <position position="1"/>
    </location>
</feature>
<dbReference type="OrthoDB" id="2404417at2759"/>
<reference evidence="1" key="1">
    <citation type="submission" date="2021-06" db="EMBL/GenBank/DDBJ databases">
        <authorList>
            <person name="Kallberg Y."/>
            <person name="Tangrot J."/>
            <person name="Rosling A."/>
        </authorList>
    </citation>
    <scope>NUCLEOTIDE SEQUENCE</scope>
    <source>
        <strain evidence="1">IN212</strain>
    </source>
</reference>
<evidence type="ECO:0000313" key="2">
    <source>
        <dbReference type="Proteomes" id="UP000789396"/>
    </source>
</evidence>
<comment type="caution">
    <text evidence="1">The sequence shown here is derived from an EMBL/GenBank/DDBJ whole genome shotgun (WGS) entry which is preliminary data.</text>
</comment>
<organism evidence="1 2">
    <name type="scientific">Racocetra fulgida</name>
    <dbReference type="NCBI Taxonomy" id="60492"/>
    <lineage>
        <taxon>Eukaryota</taxon>
        <taxon>Fungi</taxon>
        <taxon>Fungi incertae sedis</taxon>
        <taxon>Mucoromycota</taxon>
        <taxon>Glomeromycotina</taxon>
        <taxon>Glomeromycetes</taxon>
        <taxon>Diversisporales</taxon>
        <taxon>Gigasporaceae</taxon>
        <taxon>Racocetra</taxon>
    </lineage>
</organism>
<proteinExistence type="predicted"/>
<gene>
    <name evidence="1" type="ORF">RFULGI_LOCUS19390</name>
</gene>
<keyword evidence="2" id="KW-1185">Reference proteome</keyword>
<accession>A0A9N9PHW4</accession>
<protein>
    <submittedName>
        <fullName evidence="1">10525_t:CDS:1</fullName>
    </submittedName>
</protein>